<dbReference type="PANTHER" id="PTHR48016:SF48">
    <property type="entry name" value="SERINE_THREONINE-PROTEIN KINASE BCK1_SLK1_SSP31"/>
    <property type="match status" value="1"/>
</dbReference>
<dbReference type="InterPro" id="IPR050538">
    <property type="entry name" value="MAP_kinase_kinase_kinase"/>
</dbReference>
<accession>A0A9P7W3G4</accession>
<dbReference type="PROSITE" id="PS00108">
    <property type="entry name" value="PROTEIN_KINASE_ST"/>
    <property type="match status" value="1"/>
</dbReference>
<feature type="domain" description="Protein kinase" evidence="5">
    <location>
        <begin position="1"/>
        <end position="236"/>
    </location>
</feature>
<proteinExistence type="predicted"/>
<organism evidence="6 7">
    <name type="scientific">Guyanagaster necrorhizus</name>
    <dbReference type="NCBI Taxonomy" id="856835"/>
    <lineage>
        <taxon>Eukaryota</taxon>
        <taxon>Fungi</taxon>
        <taxon>Dikarya</taxon>
        <taxon>Basidiomycota</taxon>
        <taxon>Agaricomycotina</taxon>
        <taxon>Agaricomycetes</taxon>
        <taxon>Agaricomycetidae</taxon>
        <taxon>Agaricales</taxon>
        <taxon>Marasmiineae</taxon>
        <taxon>Physalacriaceae</taxon>
        <taxon>Guyanagaster</taxon>
    </lineage>
</organism>
<dbReference type="OrthoDB" id="266718at2759"/>
<keyword evidence="2" id="KW-0547">Nucleotide-binding</keyword>
<dbReference type="AlphaFoldDB" id="A0A9P7W3G4"/>
<dbReference type="Proteomes" id="UP000812287">
    <property type="component" value="Unassembled WGS sequence"/>
</dbReference>
<evidence type="ECO:0000313" key="7">
    <source>
        <dbReference type="Proteomes" id="UP000812287"/>
    </source>
</evidence>
<dbReference type="InterPro" id="IPR000719">
    <property type="entry name" value="Prot_kinase_dom"/>
</dbReference>
<evidence type="ECO:0000256" key="3">
    <source>
        <dbReference type="ARBA" id="ARBA00022777"/>
    </source>
</evidence>
<dbReference type="PIRSF" id="PIRSF000654">
    <property type="entry name" value="Integrin-linked_kinase"/>
    <property type="match status" value="1"/>
</dbReference>
<keyword evidence="7" id="KW-1185">Reference proteome</keyword>
<dbReference type="SUPFAM" id="SSF56112">
    <property type="entry name" value="Protein kinase-like (PK-like)"/>
    <property type="match status" value="1"/>
</dbReference>
<name>A0A9P7W3G4_9AGAR</name>
<dbReference type="GO" id="GO:0005524">
    <property type="term" value="F:ATP binding"/>
    <property type="evidence" value="ECO:0007669"/>
    <property type="project" value="UniProtKB-KW"/>
</dbReference>
<keyword evidence="3 6" id="KW-0418">Kinase</keyword>
<evidence type="ECO:0000313" key="6">
    <source>
        <dbReference type="EMBL" id="KAG7450596.1"/>
    </source>
</evidence>
<comment type="caution">
    <text evidence="6">The sequence shown here is derived from an EMBL/GenBank/DDBJ whole genome shotgun (WGS) entry which is preliminary data.</text>
</comment>
<sequence>MAVKQVELPKKQFQQTSQQMEVANALKFESETLKYLDHPRIVRYLGYEESPESLNIFLEYVPGGTIESCLSQHGRFSEGLTKSFTSQILEGLEYLHYRGIIHRDLKAANILVDHSGICKISDFGISKRVDELEARANTGLKGTVFWMAPEVVSPNLGGYDAKIDIWSVGCIVLEMWSGKRPWAGEECFVLHKDKLPPPLPKDLHLSELAMDFRSGCFAIDPAKRPTAAELRKHRYLTPALGWSFN</sequence>
<dbReference type="InterPro" id="IPR011009">
    <property type="entry name" value="Kinase-like_dom_sf"/>
</dbReference>
<evidence type="ECO:0000256" key="2">
    <source>
        <dbReference type="ARBA" id="ARBA00022741"/>
    </source>
</evidence>
<evidence type="ECO:0000259" key="5">
    <source>
        <dbReference type="PROSITE" id="PS50011"/>
    </source>
</evidence>
<dbReference type="GO" id="GO:0004672">
    <property type="term" value="F:protein kinase activity"/>
    <property type="evidence" value="ECO:0007669"/>
    <property type="project" value="InterPro"/>
</dbReference>
<reference evidence="6" key="1">
    <citation type="submission" date="2020-11" db="EMBL/GenBank/DDBJ databases">
        <title>Adaptations for nitrogen fixation in a non-lichenized fungal sporocarp promotes dispersal by wood-feeding termites.</title>
        <authorList>
            <consortium name="DOE Joint Genome Institute"/>
            <person name="Koch R.A."/>
            <person name="Yoon G."/>
            <person name="Arayal U."/>
            <person name="Lail K."/>
            <person name="Amirebrahimi M."/>
            <person name="Labutti K."/>
            <person name="Lipzen A."/>
            <person name="Riley R."/>
            <person name="Barry K."/>
            <person name="Henrissat B."/>
            <person name="Grigoriev I.V."/>
            <person name="Herr J.R."/>
            <person name="Aime M.C."/>
        </authorList>
    </citation>
    <scope>NUCLEOTIDE SEQUENCE</scope>
    <source>
        <strain evidence="6">MCA 3950</strain>
    </source>
</reference>
<keyword evidence="1" id="KW-0808">Transferase</keyword>
<dbReference type="GO" id="GO:0000165">
    <property type="term" value="P:MAPK cascade"/>
    <property type="evidence" value="ECO:0007669"/>
    <property type="project" value="UniProtKB-ARBA"/>
</dbReference>
<dbReference type="EMBL" id="MU250526">
    <property type="protein sequence ID" value="KAG7450596.1"/>
    <property type="molecule type" value="Genomic_DNA"/>
</dbReference>
<feature type="non-terminal residue" evidence="6">
    <location>
        <position position="245"/>
    </location>
</feature>
<keyword evidence="4" id="KW-0067">ATP-binding</keyword>
<dbReference type="SMART" id="SM00220">
    <property type="entry name" value="S_TKc"/>
    <property type="match status" value="1"/>
</dbReference>
<dbReference type="PROSITE" id="PS50011">
    <property type="entry name" value="PROTEIN_KINASE_DOM"/>
    <property type="match status" value="1"/>
</dbReference>
<dbReference type="PANTHER" id="PTHR48016">
    <property type="entry name" value="MAP KINASE KINASE KINASE SSK2-RELATED-RELATED"/>
    <property type="match status" value="1"/>
</dbReference>
<evidence type="ECO:0000256" key="4">
    <source>
        <dbReference type="ARBA" id="ARBA00022840"/>
    </source>
</evidence>
<gene>
    <name evidence="6" type="ORF">BT62DRAFT_943504</name>
</gene>
<dbReference type="RefSeq" id="XP_043044096.1">
    <property type="nucleotide sequence ID" value="XM_043187882.1"/>
</dbReference>
<dbReference type="GeneID" id="66110179"/>
<dbReference type="InterPro" id="IPR008271">
    <property type="entry name" value="Ser/Thr_kinase_AS"/>
</dbReference>
<evidence type="ECO:0000256" key="1">
    <source>
        <dbReference type="ARBA" id="ARBA00022679"/>
    </source>
</evidence>
<protein>
    <submittedName>
        <fullName evidence="6">Kinase-like protein</fullName>
    </submittedName>
</protein>
<dbReference type="Gene3D" id="1.10.510.10">
    <property type="entry name" value="Transferase(Phosphotransferase) domain 1"/>
    <property type="match status" value="1"/>
</dbReference>
<dbReference type="Pfam" id="PF00069">
    <property type="entry name" value="Pkinase"/>
    <property type="match status" value="1"/>
</dbReference>